<proteinExistence type="predicted"/>
<dbReference type="RefSeq" id="WP_179792574.1">
    <property type="nucleotide sequence ID" value="NZ_BAABHP010000031.1"/>
</dbReference>
<accession>A0A7Y9J438</accession>
<dbReference type="PANTHER" id="PTHR33336:SF15">
    <property type="entry name" value="ABM DOMAIN-CONTAINING PROTEIN"/>
    <property type="match status" value="1"/>
</dbReference>
<dbReference type="Pfam" id="PF03992">
    <property type="entry name" value="ABM"/>
    <property type="match status" value="1"/>
</dbReference>
<dbReference type="InterPro" id="IPR007138">
    <property type="entry name" value="ABM_dom"/>
</dbReference>
<feature type="domain" description="ABM" evidence="1">
    <location>
        <begin position="3"/>
        <end position="92"/>
    </location>
</feature>
<dbReference type="AlphaFoldDB" id="A0A7Y9J438"/>
<organism evidence="2 3">
    <name type="scientific">Actinomycetospora corticicola</name>
    <dbReference type="NCBI Taxonomy" id="663602"/>
    <lineage>
        <taxon>Bacteria</taxon>
        <taxon>Bacillati</taxon>
        <taxon>Actinomycetota</taxon>
        <taxon>Actinomycetes</taxon>
        <taxon>Pseudonocardiales</taxon>
        <taxon>Pseudonocardiaceae</taxon>
        <taxon>Actinomycetospora</taxon>
    </lineage>
</organism>
<evidence type="ECO:0000313" key="3">
    <source>
        <dbReference type="Proteomes" id="UP000535890"/>
    </source>
</evidence>
<evidence type="ECO:0000259" key="1">
    <source>
        <dbReference type="PROSITE" id="PS51725"/>
    </source>
</evidence>
<keyword evidence="3" id="KW-1185">Reference proteome</keyword>
<sequence>MSLQVVALITAKPGSEELVGQALAELVTATRGEEGCLSYELNRSGADGTVFVTVEQWRDQADLDAHMQTPHVAQAFTTAGEHLAGPPAIHPLVPVASPGEQ</sequence>
<name>A0A7Y9J438_9PSEU</name>
<dbReference type="GO" id="GO:0004497">
    <property type="term" value="F:monooxygenase activity"/>
    <property type="evidence" value="ECO:0007669"/>
    <property type="project" value="UniProtKB-KW"/>
</dbReference>
<dbReference type="EMBL" id="JACCBN010000001">
    <property type="protein sequence ID" value="NYD34645.1"/>
    <property type="molecule type" value="Genomic_DNA"/>
</dbReference>
<dbReference type="SUPFAM" id="SSF54909">
    <property type="entry name" value="Dimeric alpha+beta barrel"/>
    <property type="match status" value="1"/>
</dbReference>
<dbReference type="InterPro" id="IPR050744">
    <property type="entry name" value="AI-2_Isomerase_LsrG"/>
</dbReference>
<comment type="caution">
    <text evidence="2">The sequence shown here is derived from an EMBL/GenBank/DDBJ whole genome shotgun (WGS) entry which is preliminary data.</text>
</comment>
<dbReference type="Proteomes" id="UP000535890">
    <property type="component" value="Unassembled WGS sequence"/>
</dbReference>
<keyword evidence="2" id="KW-0560">Oxidoreductase</keyword>
<dbReference type="InterPro" id="IPR011008">
    <property type="entry name" value="Dimeric_a/b-barrel"/>
</dbReference>
<keyword evidence="2" id="KW-0503">Monooxygenase</keyword>
<protein>
    <submittedName>
        <fullName evidence="2">Quinol monooxygenase YgiN</fullName>
    </submittedName>
</protein>
<dbReference type="PANTHER" id="PTHR33336">
    <property type="entry name" value="QUINOL MONOOXYGENASE YGIN-RELATED"/>
    <property type="match status" value="1"/>
</dbReference>
<evidence type="ECO:0000313" key="2">
    <source>
        <dbReference type="EMBL" id="NYD34645.1"/>
    </source>
</evidence>
<gene>
    <name evidence="2" type="ORF">BJ983_000747</name>
</gene>
<dbReference type="Gene3D" id="3.30.70.100">
    <property type="match status" value="1"/>
</dbReference>
<reference evidence="2 3" key="1">
    <citation type="submission" date="2020-07" db="EMBL/GenBank/DDBJ databases">
        <title>Sequencing the genomes of 1000 actinobacteria strains.</title>
        <authorList>
            <person name="Klenk H.-P."/>
        </authorList>
    </citation>
    <scope>NUCLEOTIDE SEQUENCE [LARGE SCALE GENOMIC DNA]</scope>
    <source>
        <strain evidence="2 3">DSM 45772</strain>
    </source>
</reference>
<dbReference type="PROSITE" id="PS51725">
    <property type="entry name" value="ABM"/>
    <property type="match status" value="1"/>
</dbReference>